<accession>A0ABN9GSR6</accession>
<keyword evidence="4" id="KW-1185">Reference proteome</keyword>
<name>A0ABN9GSR6_9NEOB</name>
<sequence length="268" mass="30361">LSTPGAWRKRPQSWPSQPGTAHIDGAYLYGNEVEVGRAIHNKITDGTIRREDLFLTGKLWSTFHRPDLVRNGLQKSLRALQIDYLDLFLIHMPIEFQPSDDLIPVDKDGKYLYDDTDIQDTWEAMERCIDAGLVKSIGVSNFNRQQLEQILNKSGLKYKPVCNQVECHVYLKQEKLLKFCKDKSIVLVAYSVLGSSRDQALIGVDCPVLLEDPVLNGIAKKLGRTPAQVALRYLLQRGIVVLAKSFTEHRIKENLQVQTVPNLFISFG</sequence>
<dbReference type="InterPro" id="IPR020471">
    <property type="entry name" value="AKR"/>
</dbReference>
<dbReference type="Proteomes" id="UP001162483">
    <property type="component" value="Unassembled WGS sequence"/>
</dbReference>
<proteinExistence type="inferred from homology"/>
<organism evidence="3 4">
    <name type="scientific">Staurois parvus</name>
    <dbReference type="NCBI Taxonomy" id="386267"/>
    <lineage>
        <taxon>Eukaryota</taxon>
        <taxon>Metazoa</taxon>
        <taxon>Chordata</taxon>
        <taxon>Craniata</taxon>
        <taxon>Vertebrata</taxon>
        <taxon>Euteleostomi</taxon>
        <taxon>Amphibia</taxon>
        <taxon>Batrachia</taxon>
        <taxon>Anura</taxon>
        <taxon>Neobatrachia</taxon>
        <taxon>Ranoidea</taxon>
        <taxon>Ranidae</taxon>
        <taxon>Staurois</taxon>
    </lineage>
</organism>
<dbReference type="EMBL" id="CATNWA010019297">
    <property type="protein sequence ID" value="CAI9612395.1"/>
    <property type="molecule type" value="Genomic_DNA"/>
</dbReference>
<feature type="non-terminal residue" evidence="3">
    <location>
        <position position="1"/>
    </location>
</feature>
<dbReference type="InterPro" id="IPR018170">
    <property type="entry name" value="Aldo/ket_reductase_CS"/>
</dbReference>
<evidence type="ECO:0000313" key="3">
    <source>
        <dbReference type="EMBL" id="CAI9612395.1"/>
    </source>
</evidence>
<dbReference type="Gene3D" id="3.20.20.100">
    <property type="entry name" value="NADP-dependent oxidoreductase domain"/>
    <property type="match status" value="1"/>
</dbReference>
<dbReference type="PIRSF" id="PIRSF000097">
    <property type="entry name" value="AKR"/>
    <property type="match status" value="1"/>
</dbReference>
<dbReference type="Pfam" id="PF00248">
    <property type="entry name" value="Aldo_ket_red"/>
    <property type="match status" value="1"/>
</dbReference>
<dbReference type="InterPro" id="IPR036812">
    <property type="entry name" value="NAD(P)_OxRdtase_dom_sf"/>
</dbReference>
<feature type="domain" description="NADP-dependent oxidoreductase" evidence="2">
    <location>
        <begin position="19"/>
        <end position="258"/>
    </location>
</feature>
<evidence type="ECO:0000313" key="4">
    <source>
        <dbReference type="Proteomes" id="UP001162483"/>
    </source>
</evidence>
<dbReference type="InterPro" id="IPR023210">
    <property type="entry name" value="NADP_OxRdtase_dom"/>
</dbReference>
<dbReference type="PRINTS" id="PR00069">
    <property type="entry name" value="ALDKETRDTASE"/>
</dbReference>
<gene>
    <name evidence="3" type="ORF">SPARVUS_LOCUS14705897</name>
</gene>
<dbReference type="PANTHER" id="PTHR11732">
    <property type="entry name" value="ALDO/KETO REDUCTASE"/>
    <property type="match status" value="1"/>
</dbReference>
<reference evidence="3" key="1">
    <citation type="submission" date="2023-05" db="EMBL/GenBank/DDBJ databases">
        <authorList>
            <person name="Stuckert A."/>
        </authorList>
    </citation>
    <scope>NUCLEOTIDE SEQUENCE</scope>
</reference>
<comment type="similarity">
    <text evidence="1">Belongs to the aldo/keto reductase family.</text>
</comment>
<evidence type="ECO:0000256" key="1">
    <source>
        <dbReference type="ARBA" id="ARBA00007905"/>
    </source>
</evidence>
<dbReference type="PROSITE" id="PS00063">
    <property type="entry name" value="ALDOKETO_REDUCTASE_3"/>
    <property type="match status" value="1"/>
</dbReference>
<dbReference type="SUPFAM" id="SSF51430">
    <property type="entry name" value="NAD(P)-linked oxidoreductase"/>
    <property type="match status" value="1"/>
</dbReference>
<protein>
    <recommendedName>
        <fullName evidence="2">NADP-dependent oxidoreductase domain-containing protein</fullName>
    </recommendedName>
</protein>
<comment type="caution">
    <text evidence="3">The sequence shown here is derived from an EMBL/GenBank/DDBJ whole genome shotgun (WGS) entry which is preliminary data.</text>
</comment>
<dbReference type="PROSITE" id="PS00062">
    <property type="entry name" value="ALDOKETO_REDUCTASE_2"/>
    <property type="match status" value="1"/>
</dbReference>
<evidence type="ECO:0000259" key="2">
    <source>
        <dbReference type="Pfam" id="PF00248"/>
    </source>
</evidence>